<dbReference type="Proteomes" id="UP000260721">
    <property type="component" value="Unassembled WGS sequence"/>
</dbReference>
<evidence type="ECO:0000259" key="1">
    <source>
        <dbReference type="Pfam" id="PF00675"/>
    </source>
</evidence>
<dbReference type="EMBL" id="QUSK01000006">
    <property type="protein sequence ID" value="RGD77323.1"/>
    <property type="molecule type" value="Genomic_DNA"/>
</dbReference>
<dbReference type="InterPro" id="IPR050361">
    <property type="entry name" value="MPP/UQCRC_Complex"/>
</dbReference>
<name>A0A3E3E875_9FIRM</name>
<dbReference type="Gene3D" id="3.30.830.10">
    <property type="entry name" value="Metalloenzyme, LuxS/M16 peptidase-like"/>
    <property type="match status" value="2"/>
</dbReference>
<gene>
    <name evidence="3" type="ORF">DXC78_03755</name>
</gene>
<evidence type="ECO:0000313" key="4">
    <source>
        <dbReference type="Proteomes" id="UP000260721"/>
    </source>
</evidence>
<evidence type="ECO:0000259" key="2">
    <source>
        <dbReference type="Pfam" id="PF05193"/>
    </source>
</evidence>
<accession>A0A3E3E875</accession>
<dbReference type="InterPro" id="IPR007863">
    <property type="entry name" value="Peptidase_M16_C"/>
</dbReference>
<sequence length="422" mass="48910">MMKKYNFEWFSKTLKNGMKVLLVHKPQFSQSFFLLGIKAGGMDLCQKRGLEQLTYPSGCAHFLEHQMFRLYGQDVTDQFADLGAMTNAFTGLSETAYYFSTSSNPDKPLSLLMDFVQNLDIDENSVEKEKGIILSEYNMYQQNPETRLMKLVWNTLYQTHPIRIDVLGNPEDITSMKVADLEAFYNDKYDPQNMVLVGVTGKEPCLLLKEIERKQESYDKHFSHPTERVFLKEPDTVAKEIVEDRMDISIPYVAFAVKLKPILDPLQAACMDFALQMSLDAWFSSLNPDFQSWMDQRILTTSFGAECEITSDHAYLMFYAQTKKTEEFFQIVEDILHKMQTEAMDDLIFNSLKNKSYAQSLRTFDHFESFAIDLFQSEVQGVSYFELLDTIAAMKRDEVFKMVSKLDLSHQSRVYLKSYNEC</sequence>
<feature type="domain" description="Peptidase M16 N-terminal" evidence="1">
    <location>
        <begin position="55"/>
        <end position="166"/>
    </location>
</feature>
<dbReference type="InterPro" id="IPR011249">
    <property type="entry name" value="Metalloenz_LuxS/M16"/>
</dbReference>
<protein>
    <submittedName>
        <fullName evidence="3">Insulinase family protein</fullName>
    </submittedName>
</protein>
<proteinExistence type="predicted"/>
<dbReference type="PANTHER" id="PTHR11851">
    <property type="entry name" value="METALLOPROTEASE"/>
    <property type="match status" value="1"/>
</dbReference>
<dbReference type="PANTHER" id="PTHR11851:SF134">
    <property type="entry name" value="ZINC-DEPENDENT PROTEASE"/>
    <property type="match status" value="1"/>
</dbReference>
<feature type="domain" description="Peptidase M16 C-terminal" evidence="2">
    <location>
        <begin position="177"/>
        <end position="355"/>
    </location>
</feature>
<dbReference type="Pfam" id="PF05193">
    <property type="entry name" value="Peptidase_M16_C"/>
    <property type="match status" value="1"/>
</dbReference>
<dbReference type="InterPro" id="IPR011765">
    <property type="entry name" value="Pept_M16_N"/>
</dbReference>
<dbReference type="GO" id="GO:0046872">
    <property type="term" value="F:metal ion binding"/>
    <property type="evidence" value="ECO:0007669"/>
    <property type="project" value="InterPro"/>
</dbReference>
<reference evidence="3 4" key="1">
    <citation type="submission" date="2018-08" db="EMBL/GenBank/DDBJ databases">
        <title>A genome reference for cultivated species of the human gut microbiota.</title>
        <authorList>
            <person name="Zou Y."/>
            <person name="Xue W."/>
            <person name="Luo G."/>
        </authorList>
    </citation>
    <scope>NUCLEOTIDE SEQUENCE [LARGE SCALE GENOMIC DNA]</scope>
    <source>
        <strain evidence="3 4">TF08-11</strain>
    </source>
</reference>
<comment type="caution">
    <text evidence="3">The sequence shown here is derived from an EMBL/GenBank/DDBJ whole genome shotgun (WGS) entry which is preliminary data.</text>
</comment>
<dbReference type="Pfam" id="PF00675">
    <property type="entry name" value="Peptidase_M16"/>
    <property type="match status" value="1"/>
</dbReference>
<dbReference type="SUPFAM" id="SSF63411">
    <property type="entry name" value="LuxS/MPP-like metallohydrolase"/>
    <property type="match status" value="2"/>
</dbReference>
<organism evidence="3 4">
    <name type="scientific">Faecalicoccus pleomorphus</name>
    <dbReference type="NCBI Taxonomy" id="1323"/>
    <lineage>
        <taxon>Bacteria</taxon>
        <taxon>Bacillati</taxon>
        <taxon>Bacillota</taxon>
        <taxon>Erysipelotrichia</taxon>
        <taxon>Erysipelotrichales</taxon>
        <taxon>Erysipelotrichaceae</taxon>
        <taxon>Faecalicoccus</taxon>
    </lineage>
</organism>
<dbReference type="STRING" id="1123313.GCA_000420345_01040"/>
<dbReference type="NCBIfam" id="NF047421">
    <property type="entry name" value="YfmH_fam"/>
    <property type="match status" value="1"/>
</dbReference>
<evidence type="ECO:0000313" key="3">
    <source>
        <dbReference type="EMBL" id="RGD77323.1"/>
    </source>
</evidence>
<dbReference type="AlphaFoldDB" id="A0A3E3E875"/>